<evidence type="ECO:0000259" key="2">
    <source>
        <dbReference type="Pfam" id="PF05239"/>
    </source>
</evidence>
<feature type="region of interest" description="Disordered" evidence="1">
    <location>
        <begin position="110"/>
        <end position="154"/>
    </location>
</feature>
<dbReference type="PANTHER" id="PTHR38463">
    <property type="entry name" value="STRESS RESPONSE PROTEIN YSNF"/>
    <property type="match status" value="1"/>
</dbReference>
<dbReference type="GO" id="GO:0019684">
    <property type="term" value="P:photosynthesis, light reaction"/>
    <property type="evidence" value="ECO:0007669"/>
    <property type="project" value="InterPro"/>
</dbReference>
<dbReference type="KEGG" id="npi:G7071_07520"/>
<dbReference type="Pfam" id="PF05239">
    <property type="entry name" value="PRC"/>
    <property type="match status" value="1"/>
</dbReference>
<feature type="domain" description="DUF2382" evidence="3">
    <location>
        <begin position="139"/>
        <end position="250"/>
    </location>
</feature>
<proteinExistence type="predicted"/>
<dbReference type="SUPFAM" id="SSF50346">
    <property type="entry name" value="PRC-barrel domain"/>
    <property type="match status" value="1"/>
</dbReference>
<dbReference type="Pfam" id="PF09557">
    <property type="entry name" value="DUF2382"/>
    <property type="match status" value="1"/>
</dbReference>
<dbReference type="AlphaFoldDB" id="A0A6G7YF81"/>
<evidence type="ECO:0000256" key="1">
    <source>
        <dbReference type="SAM" id="MobiDB-lite"/>
    </source>
</evidence>
<feature type="domain" description="PRC-barrel" evidence="2">
    <location>
        <begin position="16"/>
        <end position="77"/>
    </location>
</feature>
<dbReference type="InterPro" id="IPR014747">
    <property type="entry name" value="Bac_photo_RC_H_C"/>
</dbReference>
<dbReference type="InterPro" id="IPR019060">
    <property type="entry name" value="DUF2382"/>
</dbReference>
<dbReference type="PANTHER" id="PTHR38463:SF1">
    <property type="entry name" value="STRESS RESPONSE PROTEIN YSNF"/>
    <property type="match status" value="1"/>
</dbReference>
<keyword evidence="5" id="KW-1185">Reference proteome</keyword>
<feature type="compositionally biased region" description="Polar residues" evidence="1">
    <location>
        <begin position="132"/>
        <end position="150"/>
    </location>
</feature>
<dbReference type="InterPro" id="IPR052967">
    <property type="entry name" value="Stress_Response_Assoc"/>
</dbReference>
<dbReference type="NCBIfam" id="TIGR02271">
    <property type="entry name" value="YsnF/AvaK domain"/>
    <property type="match status" value="1"/>
</dbReference>
<gene>
    <name evidence="4" type="ORF">G7071_07520</name>
</gene>
<dbReference type="InterPro" id="IPR011033">
    <property type="entry name" value="PRC_barrel-like_sf"/>
</dbReference>
<dbReference type="GO" id="GO:0030077">
    <property type="term" value="C:plasma membrane light-harvesting complex"/>
    <property type="evidence" value="ECO:0007669"/>
    <property type="project" value="InterPro"/>
</dbReference>
<sequence length="266" mass="29257">MITTDQTQHLLGSGGNVIDNDGNKIGSIGQVYLDDQTNEPAWVTTKTGLFGGGESFVPLDQAQVEGDDLRVPFDKDKVKDAPRIADADSHLSKDEEATLYEYYGMSSSYGAADRDRDTDVSSTHGAGHDTSGPDTDSAMTRSEEQLNVGTETREAGRARLRKYIVTENVTTTVPVSREEVRLEREPITDGNVGDATSGADLTTEEHEVVLNEERVVVDKETVPVERVRVDKETITDEQQVSEEVRKEQIELDEGSDTAVRDTDQRH</sequence>
<evidence type="ECO:0000313" key="5">
    <source>
        <dbReference type="Proteomes" id="UP000502035"/>
    </source>
</evidence>
<dbReference type="EMBL" id="CP049866">
    <property type="protein sequence ID" value="QIK75301.1"/>
    <property type="molecule type" value="Genomic_DNA"/>
</dbReference>
<feature type="region of interest" description="Disordered" evidence="1">
    <location>
        <begin position="238"/>
        <end position="266"/>
    </location>
</feature>
<dbReference type="Proteomes" id="UP000502035">
    <property type="component" value="Chromosome"/>
</dbReference>
<reference evidence="4 5" key="1">
    <citation type="submission" date="2020-03" db="EMBL/GenBank/DDBJ databases">
        <title>Nocardioides sp. nov., isolated from fish.</title>
        <authorList>
            <person name="Hyun D.-W."/>
            <person name="Bae J.-W."/>
        </authorList>
    </citation>
    <scope>NUCLEOTIDE SEQUENCE [LARGE SCALE GENOMIC DNA]</scope>
    <source>
        <strain evidence="4 5">HDW12A</strain>
    </source>
</reference>
<organism evidence="4 5">
    <name type="scientific">Nocardioides piscis</name>
    <dbReference type="NCBI Taxonomy" id="2714938"/>
    <lineage>
        <taxon>Bacteria</taxon>
        <taxon>Bacillati</taxon>
        <taxon>Actinomycetota</taxon>
        <taxon>Actinomycetes</taxon>
        <taxon>Propionibacteriales</taxon>
        <taxon>Nocardioidaceae</taxon>
        <taxon>Nocardioides</taxon>
    </lineage>
</organism>
<protein>
    <submittedName>
        <fullName evidence="4">PRC and DUF2382 domain-containing protein</fullName>
    </submittedName>
</protein>
<accession>A0A6G7YF81</accession>
<dbReference type="InterPro" id="IPR027275">
    <property type="entry name" value="PRC-brl_dom"/>
</dbReference>
<dbReference type="RefSeq" id="WP_166316882.1">
    <property type="nucleotide sequence ID" value="NZ_CP049866.1"/>
</dbReference>
<dbReference type="Gene3D" id="3.90.50.10">
    <property type="entry name" value="Photosynthetic Reaction Center, subunit H, domain 2"/>
    <property type="match status" value="1"/>
</dbReference>
<name>A0A6G7YF81_9ACTN</name>
<evidence type="ECO:0000259" key="3">
    <source>
        <dbReference type="Pfam" id="PF09557"/>
    </source>
</evidence>
<evidence type="ECO:0000313" key="4">
    <source>
        <dbReference type="EMBL" id="QIK75301.1"/>
    </source>
</evidence>